<dbReference type="Pfam" id="PF00317">
    <property type="entry name" value="Ribonuc_red_lgN"/>
    <property type="match status" value="1"/>
</dbReference>
<dbReference type="InterPro" id="IPR013509">
    <property type="entry name" value="RNR_lsu_N"/>
</dbReference>
<dbReference type="PANTHER" id="PTHR11573:SF6">
    <property type="entry name" value="RIBONUCLEOSIDE-DIPHOSPHATE REDUCTASE LARGE SUBUNIT"/>
    <property type="match status" value="1"/>
</dbReference>
<dbReference type="Pfam" id="PF02867">
    <property type="entry name" value="Ribonuc_red_lgC"/>
    <property type="match status" value="1"/>
</dbReference>
<evidence type="ECO:0000256" key="3">
    <source>
        <dbReference type="ARBA" id="ARBA00022741"/>
    </source>
</evidence>
<dbReference type="SUPFAM" id="SSF51998">
    <property type="entry name" value="PFL-like glycyl radical enzymes"/>
    <property type="match status" value="1"/>
</dbReference>
<protein>
    <recommendedName>
        <fullName evidence="2 8">Ribonucleoside-diphosphate reductase</fullName>
        <ecNumber evidence="2 8">1.17.4.1</ecNumber>
    </recommendedName>
</protein>
<dbReference type="PROSITE" id="PS51161">
    <property type="entry name" value="ATP_CONE"/>
    <property type="match status" value="1"/>
</dbReference>
<evidence type="ECO:0000256" key="7">
    <source>
        <dbReference type="PROSITE-ProRule" id="PRU00492"/>
    </source>
</evidence>
<organism evidence="10 11">
    <name type="scientific">Coccomyxa viridis</name>
    <dbReference type="NCBI Taxonomy" id="1274662"/>
    <lineage>
        <taxon>Eukaryota</taxon>
        <taxon>Viridiplantae</taxon>
        <taxon>Chlorophyta</taxon>
        <taxon>core chlorophytes</taxon>
        <taxon>Trebouxiophyceae</taxon>
        <taxon>Trebouxiophyceae incertae sedis</taxon>
        <taxon>Coccomyxaceae</taxon>
        <taxon>Coccomyxa</taxon>
    </lineage>
</organism>
<dbReference type="PANTHER" id="PTHR11573">
    <property type="entry name" value="RIBONUCLEOSIDE-DIPHOSPHATE REDUCTASE LARGE CHAIN"/>
    <property type="match status" value="1"/>
</dbReference>
<evidence type="ECO:0000256" key="2">
    <source>
        <dbReference type="ARBA" id="ARBA00012274"/>
    </source>
</evidence>
<keyword evidence="4 7" id="KW-0067">ATP-binding</keyword>
<reference evidence="10 11" key="1">
    <citation type="submission" date="2023-10" db="EMBL/GenBank/DDBJ databases">
        <authorList>
            <person name="Maclean D."/>
            <person name="Macfadyen A."/>
        </authorList>
    </citation>
    <scope>NUCLEOTIDE SEQUENCE [LARGE SCALE GENOMIC DNA]</scope>
</reference>
<evidence type="ECO:0000313" key="10">
    <source>
        <dbReference type="EMBL" id="CAK0766928.1"/>
    </source>
</evidence>
<dbReference type="SUPFAM" id="SSF48168">
    <property type="entry name" value="R1 subunit of ribonucleotide reductase, N-terminal domain"/>
    <property type="match status" value="1"/>
</dbReference>
<feature type="domain" description="ATP-cone" evidence="9">
    <location>
        <begin position="11"/>
        <end position="99"/>
    </location>
</feature>
<comment type="caution">
    <text evidence="10">The sequence shown here is derived from an EMBL/GenBank/DDBJ whole genome shotgun (WGS) entry which is preliminary data.</text>
</comment>
<keyword evidence="5 8" id="KW-0560">Oxidoreductase</keyword>
<proteinExistence type="inferred from homology"/>
<dbReference type="Gene3D" id="3.20.70.20">
    <property type="match status" value="1"/>
</dbReference>
<name>A0AAV1HZE1_9CHLO</name>
<dbReference type="GO" id="GO:0009263">
    <property type="term" value="P:deoxyribonucleotide biosynthetic process"/>
    <property type="evidence" value="ECO:0007669"/>
    <property type="project" value="UniProtKB-KW"/>
</dbReference>
<dbReference type="GO" id="GO:0005524">
    <property type="term" value="F:ATP binding"/>
    <property type="evidence" value="ECO:0007669"/>
    <property type="project" value="UniProtKB-UniRule"/>
</dbReference>
<keyword evidence="3 7" id="KW-0547">Nucleotide-binding</keyword>
<gene>
    <name evidence="10" type="ORF">CVIRNUC_003408</name>
</gene>
<dbReference type="Pfam" id="PF03477">
    <property type="entry name" value="ATP-cone"/>
    <property type="match status" value="1"/>
</dbReference>
<dbReference type="GO" id="GO:0005971">
    <property type="term" value="C:ribonucleoside-diphosphate reductase complex"/>
    <property type="evidence" value="ECO:0007669"/>
    <property type="project" value="TreeGrafter"/>
</dbReference>
<dbReference type="InterPro" id="IPR000788">
    <property type="entry name" value="RNR_lg_C"/>
</dbReference>
<dbReference type="InterPro" id="IPR008926">
    <property type="entry name" value="RNR_R1-su_N"/>
</dbReference>
<dbReference type="EMBL" id="CAUYUE010000004">
    <property type="protein sequence ID" value="CAK0766928.1"/>
    <property type="molecule type" value="Genomic_DNA"/>
</dbReference>
<keyword evidence="11" id="KW-1185">Reference proteome</keyword>
<dbReference type="InterPro" id="IPR005144">
    <property type="entry name" value="ATP-cone_dom"/>
</dbReference>
<evidence type="ECO:0000259" key="9">
    <source>
        <dbReference type="PROSITE" id="PS51161"/>
    </source>
</evidence>
<evidence type="ECO:0000256" key="8">
    <source>
        <dbReference type="RuleBase" id="RU003410"/>
    </source>
</evidence>
<comment type="similarity">
    <text evidence="1 8">Belongs to the ribonucleoside diphosphate reductase large chain family.</text>
</comment>
<dbReference type="SUPFAM" id="SSF51294">
    <property type="entry name" value="Hedgehog/intein (Hint) domain"/>
    <property type="match status" value="1"/>
</dbReference>
<dbReference type="InterPro" id="IPR036844">
    <property type="entry name" value="Hint_dom_sf"/>
</dbReference>
<keyword evidence="6 8" id="KW-0215">Deoxyribonucleotide synthesis</keyword>
<dbReference type="Proteomes" id="UP001314263">
    <property type="component" value="Unassembled WGS sequence"/>
</dbReference>
<dbReference type="EC" id="1.17.4.1" evidence="2 8"/>
<evidence type="ECO:0000313" key="11">
    <source>
        <dbReference type="Proteomes" id="UP001314263"/>
    </source>
</evidence>
<evidence type="ECO:0000256" key="4">
    <source>
        <dbReference type="ARBA" id="ARBA00022840"/>
    </source>
</evidence>
<dbReference type="AlphaFoldDB" id="A0AAV1HZE1"/>
<evidence type="ECO:0000256" key="1">
    <source>
        <dbReference type="ARBA" id="ARBA00010406"/>
    </source>
</evidence>
<evidence type="ECO:0000256" key="5">
    <source>
        <dbReference type="ARBA" id="ARBA00023002"/>
    </source>
</evidence>
<comment type="catalytic activity">
    <reaction evidence="8">
        <text>a 2'-deoxyribonucleoside 5'-diphosphate + [thioredoxin]-disulfide + H2O = a ribonucleoside 5'-diphosphate + [thioredoxin]-dithiol</text>
        <dbReference type="Rhea" id="RHEA:23252"/>
        <dbReference type="Rhea" id="RHEA-COMP:10698"/>
        <dbReference type="Rhea" id="RHEA-COMP:10700"/>
        <dbReference type="ChEBI" id="CHEBI:15377"/>
        <dbReference type="ChEBI" id="CHEBI:29950"/>
        <dbReference type="ChEBI" id="CHEBI:50058"/>
        <dbReference type="ChEBI" id="CHEBI:57930"/>
        <dbReference type="ChEBI" id="CHEBI:73316"/>
        <dbReference type="EC" id="1.17.4.1"/>
    </reaction>
</comment>
<comment type="function">
    <text evidence="8">Provides the precursors necessary for DNA synthesis. Catalyzes the biosynthesis of deoxyribonucleotides from the corresponding ribonucleotides.</text>
</comment>
<dbReference type="CDD" id="cd00081">
    <property type="entry name" value="Hint"/>
    <property type="match status" value="1"/>
</dbReference>
<evidence type="ECO:0000256" key="6">
    <source>
        <dbReference type="ARBA" id="ARBA00023116"/>
    </source>
</evidence>
<accession>A0AAV1HZE1</accession>
<dbReference type="GO" id="GO:0004748">
    <property type="term" value="F:ribonucleoside-diphosphate reductase activity, thioredoxin disulfide as acceptor"/>
    <property type="evidence" value="ECO:0007669"/>
    <property type="project" value="UniProtKB-EC"/>
</dbReference>
<sequence>MHSSDMAAHEMQVLKRNGTREGVSFDKITKRLRSLGDGLCIDPIRVCQKVVESLYDGVTTSELDELSAQIAASMSLEHPDYNAFAGRIASSNHQKNTSPSFHKTIKALYEATDVNGEHSPIVSRDLYDVTKKYRKEIEDAIDYDRDFLYDYFGFQTLKRSYLLRINGTCVERVQGMWMRVALGIHGDDISSALETYDLMSRKHFTHATPTLFNAGTPRPQLSSCFLMGMDDSIEGIFKCLTDCALVSKWAGGIGIHIHDVRARGSHIRGTNGASNGLVPLLRTFNATARFVDQCMAEGDVYTQCGPRAIAEIVYGDRVLGEDGAYHRVRRVLEHRYTGKLWHVEAVTGERVTVTSSQRVCIVRCLKEDQDARRVPPQWLDVCDLLVGDHLVLPLPTHQEDIEELTAEDCSVYGTLLRYGGEKPYSVCLPQSRSEDLVAYFQSRAIPYTSMPMGAFVLLTWEPCNQFPLKPAMYFDASTCSSRLCPAIMHLPPTKASRVVDSFLQNGAPFCSDQVAFGIQYMLLKLEKFANFPGSDPSGVFPLLVSGGKALIPIRSLDYELARDQPVYDLVLDGSIAYGTKSLLLHHGLSSDAGDA</sequence>
<dbReference type="InterPro" id="IPR039718">
    <property type="entry name" value="Rrm1"/>
</dbReference>